<keyword evidence="2" id="KW-0699">rRNA-binding</keyword>
<dbReference type="GO" id="GO:0015935">
    <property type="term" value="C:small ribosomal subunit"/>
    <property type="evidence" value="ECO:0007669"/>
    <property type="project" value="InterPro"/>
</dbReference>
<dbReference type="InterPro" id="IPR005717">
    <property type="entry name" value="Ribosomal_uS7_bac/org-type"/>
</dbReference>
<dbReference type="GeneID" id="22976050"/>
<dbReference type="CDD" id="cd14869">
    <property type="entry name" value="uS7_Bacteria"/>
    <property type="match status" value="1"/>
</dbReference>
<sequence length="147" mass="17300">MKIQLDPRYKDIVLTKLINTLMKNGKKSIAEKAVYKTLELIKTKYNKSPLPILKEAIENIKPSVEVKTIKKHGKEYRIPCEINTKRQQSLGIRWIVKSLKKSSEKGLKFKLFNEIMNALNKKGLAYKMKDDMHQQAEKNRSNIHYRW</sequence>
<comment type="similarity">
    <text evidence="1">Belongs to the universal ribosomal protein uS7 family.</text>
</comment>
<keyword evidence="5" id="KW-0687">Ribonucleoprotein</keyword>
<evidence type="ECO:0000256" key="3">
    <source>
        <dbReference type="ARBA" id="ARBA00022884"/>
    </source>
</evidence>
<dbReference type="GO" id="GO:0003735">
    <property type="term" value="F:structural constituent of ribosome"/>
    <property type="evidence" value="ECO:0007669"/>
    <property type="project" value="InterPro"/>
</dbReference>
<dbReference type="NCBIfam" id="TIGR01029">
    <property type="entry name" value="rpsG_bact"/>
    <property type="match status" value="1"/>
</dbReference>
<accession>A0A0B5GFT6</accession>
<reference evidence="7" key="1">
    <citation type="journal article" date="2014" name="Nucleic Acids Res.">
        <title>Widespread occurrence of organelle genome-encoded 5S rRNAs including permuted molecules.</title>
        <authorList>
            <person name="Valach M."/>
            <person name="Burger G."/>
            <person name="Gray M.W."/>
            <person name="Lang B.F."/>
        </authorList>
    </citation>
    <scope>NUCLEOTIDE SEQUENCE</scope>
    <source>
        <strain evidence="7">ATCC 50740</strain>
    </source>
</reference>
<proteinExistence type="inferred from homology"/>
<dbReference type="AlphaFoldDB" id="A0A0B5GFT6"/>
<dbReference type="GO" id="GO:0019843">
    <property type="term" value="F:rRNA binding"/>
    <property type="evidence" value="ECO:0007669"/>
    <property type="project" value="UniProtKB-KW"/>
</dbReference>
<organism evidence="7">
    <name type="scientific">Malawimonas californiana</name>
    <name type="common">Flagellated protozoan</name>
    <dbReference type="NCBI Taxonomy" id="221722"/>
    <lineage>
        <taxon>Eukaryota</taxon>
        <taxon>Malawimonadida</taxon>
        <taxon>Malawimonadidae</taxon>
        <taxon>Malawimonas</taxon>
    </lineage>
</organism>
<dbReference type="SUPFAM" id="SSF47973">
    <property type="entry name" value="Ribosomal protein S7"/>
    <property type="match status" value="1"/>
</dbReference>
<dbReference type="PANTHER" id="PTHR11205">
    <property type="entry name" value="RIBOSOMAL PROTEIN S7"/>
    <property type="match status" value="1"/>
</dbReference>
<evidence type="ECO:0000313" key="7">
    <source>
        <dbReference type="EMBL" id="AJF22872.1"/>
    </source>
</evidence>
<keyword evidence="7" id="KW-0496">Mitochondrion</keyword>
<dbReference type="RefSeq" id="YP_009118116.1">
    <property type="nucleotide sequence ID" value="NC_026311.1"/>
</dbReference>
<evidence type="ECO:0000256" key="4">
    <source>
        <dbReference type="ARBA" id="ARBA00022980"/>
    </source>
</evidence>
<evidence type="ECO:0000256" key="1">
    <source>
        <dbReference type="ARBA" id="ARBA00007151"/>
    </source>
</evidence>
<dbReference type="InterPro" id="IPR036823">
    <property type="entry name" value="Ribosomal_uS7_dom_sf"/>
</dbReference>
<dbReference type="Gene3D" id="1.10.455.10">
    <property type="entry name" value="Ribosomal protein S7 domain"/>
    <property type="match status" value="1"/>
</dbReference>
<evidence type="ECO:0000259" key="6">
    <source>
        <dbReference type="Pfam" id="PF00177"/>
    </source>
</evidence>
<dbReference type="InterPro" id="IPR000235">
    <property type="entry name" value="Ribosomal_uS7"/>
</dbReference>
<keyword evidence="3" id="KW-0694">RNA-binding</keyword>
<dbReference type="PIRSF" id="PIRSF002122">
    <property type="entry name" value="RPS7p_RPS7a_RPS5e_RPS7o"/>
    <property type="match status" value="1"/>
</dbReference>
<evidence type="ECO:0000256" key="5">
    <source>
        <dbReference type="ARBA" id="ARBA00023274"/>
    </source>
</evidence>
<feature type="domain" description="Small ribosomal subunit protein uS7" evidence="6">
    <location>
        <begin position="3"/>
        <end position="140"/>
    </location>
</feature>
<dbReference type="GO" id="GO:0006412">
    <property type="term" value="P:translation"/>
    <property type="evidence" value="ECO:0007669"/>
    <property type="project" value="InterPro"/>
</dbReference>
<geneLocation type="mitochondrion" evidence="7"/>
<dbReference type="InterPro" id="IPR023798">
    <property type="entry name" value="Ribosomal_uS7_dom"/>
</dbReference>
<dbReference type="EMBL" id="KP165387">
    <property type="protein sequence ID" value="AJF22872.1"/>
    <property type="molecule type" value="Genomic_DNA"/>
</dbReference>
<protein>
    <submittedName>
        <fullName evidence="7">Ribosomal protein S7</fullName>
    </submittedName>
</protein>
<evidence type="ECO:0000256" key="2">
    <source>
        <dbReference type="ARBA" id="ARBA00022730"/>
    </source>
</evidence>
<gene>
    <name evidence="7" type="primary">rps7</name>
</gene>
<keyword evidence="4 7" id="KW-0689">Ribosomal protein</keyword>
<name>A0A0B5GFT6_MALCL</name>
<dbReference type="Pfam" id="PF00177">
    <property type="entry name" value="Ribosomal_S7"/>
    <property type="match status" value="1"/>
</dbReference>